<protein>
    <submittedName>
        <fullName evidence="2">Fibronectin type III domain-containing protein</fullName>
    </submittedName>
</protein>
<dbReference type="PROSITE" id="PS50853">
    <property type="entry name" value="FN3"/>
    <property type="match status" value="1"/>
</dbReference>
<evidence type="ECO:0000313" key="2">
    <source>
        <dbReference type="EMBL" id="MDF0715982.1"/>
    </source>
</evidence>
<dbReference type="SUPFAM" id="SSF49265">
    <property type="entry name" value="Fibronectin type III"/>
    <property type="match status" value="1"/>
</dbReference>
<dbReference type="Gene3D" id="2.60.40.10">
    <property type="entry name" value="Immunoglobulins"/>
    <property type="match status" value="1"/>
</dbReference>
<evidence type="ECO:0000313" key="3">
    <source>
        <dbReference type="Proteomes" id="UP001221366"/>
    </source>
</evidence>
<reference evidence="2 3" key="1">
    <citation type="submission" date="2023-03" db="EMBL/GenBank/DDBJ databases">
        <title>Muricauda XX sp. nov. and Muricauda XXX sp. nov., two novel species isolated from Okinawa Trough.</title>
        <authorList>
            <person name="Cao W."/>
            <person name="Deng X."/>
        </authorList>
    </citation>
    <scope>NUCLEOTIDE SEQUENCE [LARGE SCALE GENOMIC DNA]</scope>
    <source>
        <strain evidence="2 3">334s03</strain>
    </source>
</reference>
<evidence type="ECO:0000259" key="1">
    <source>
        <dbReference type="PROSITE" id="PS50853"/>
    </source>
</evidence>
<dbReference type="Pfam" id="PF00041">
    <property type="entry name" value="fn3"/>
    <property type="match status" value="1"/>
</dbReference>
<dbReference type="Proteomes" id="UP001221366">
    <property type="component" value="Unassembled WGS sequence"/>
</dbReference>
<feature type="domain" description="Fibronectin type-III" evidence="1">
    <location>
        <begin position="48"/>
        <end position="133"/>
    </location>
</feature>
<accession>A0ABT5XXR6</accession>
<dbReference type="InterPro" id="IPR013783">
    <property type="entry name" value="Ig-like_fold"/>
</dbReference>
<name>A0ABT5XXR6_9FLAO</name>
<dbReference type="InterPro" id="IPR036116">
    <property type="entry name" value="FN3_sf"/>
</dbReference>
<dbReference type="SMART" id="SM00060">
    <property type="entry name" value="FN3"/>
    <property type="match status" value="1"/>
</dbReference>
<dbReference type="PROSITE" id="PS51257">
    <property type="entry name" value="PROKAR_LIPOPROTEIN"/>
    <property type="match status" value="1"/>
</dbReference>
<dbReference type="InterPro" id="IPR003961">
    <property type="entry name" value="FN3_dom"/>
</dbReference>
<sequence>MDTIVKRKCIVHAEILFWSVMLVFVVLSCTSDNDNEETTIVDTEAPTKPSGLVAEDVTQTSLYLFWDPATDNVKVKNYSLYQDNEYLVGSGKASYYLEGLVPGTNYTYQVLATDAAGNSSELSSPVNVNTLDPLKAELQYASGNLEEYLGNLLDMVPGISANKYRVPSENDLDRWGGIIDAILDENITAAVDEAVYMNYQIVEFTDTYSTPNQVYYILKEYNVQSNYWGTYVFSKTPKRENLVLAAPHVLHDQKTGYQAAYVFRRNVGKALFLSGAHRCDTDEPSSCDGTTKSCSSYFGAYRISDMPHNVNSMLQVTTENLYDALPNSVFVQLHGFGKESTDPYVILSNGTDKTPAKDYVAELRDALYEEDNTLTFKIPHIDINWTRYAAFDNTQGRYINGSASPCSVPATGTTGRFVHMEQERSKLREDESGWLKVSNALGKVF</sequence>
<proteinExistence type="predicted"/>
<dbReference type="EMBL" id="JARFVB010000003">
    <property type="protein sequence ID" value="MDF0715982.1"/>
    <property type="molecule type" value="Genomic_DNA"/>
</dbReference>
<organism evidence="2 3">
    <name type="scientific">Flagellimonas yonaguniensis</name>
    <dbReference type="NCBI Taxonomy" id="3031325"/>
    <lineage>
        <taxon>Bacteria</taxon>
        <taxon>Pseudomonadati</taxon>
        <taxon>Bacteroidota</taxon>
        <taxon>Flavobacteriia</taxon>
        <taxon>Flavobacteriales</taxon>
        <taxon>Flavobacteriaceae</taxon>
        <taxon>Flagellimonas</taxon>
    </lineage>
</organism>
<dbReference type="CDD" id="cd00063">
    <property type="entry name" value="FN3"/>
    <property type="match status" value="1"/>
</dbReference>
<keyword evidence="3" id="KW-1185">Reference proteome</keyword>
<comment type="caution">
    <text evidence="2">The sequence shown here is derived from an EMBL/GenBank/DDBJ whole genome shotgun (WGS) entry which is preliminary data.</text>
</comment>
<gene>
    <name evidence="2" type="ORF">PY092_07475</name>
</gene>
<dbReference type="RefSeq" id="WP_275615227.1">
    <property type="nucleotide sequence ID" value="NZ_JARFVB010000003.1"/>
</dbReference>